<dbReference type="InterPro" id="IPR032710">
    <property type="entry name" value="NTF2-like_dom_sf"/>
</dbReference>
<dbReference type="Gene3D" id="3.10.450.50">
    <property type="match status" value="1"/>
</dbReference>
<dbReference type="CDD" id="cd00531">
    <property type="entry name" value="NTF2_like"/>
    <property type="match status" value="1"/>
</dbReference>
<sequence length="174" mass="19275">MKKSNLIKIVLGLTLSLLVFGGCNQKKDVVDFKLFGDKMATLYNAHDATGLANLYTEDAILFDTQGKAMVQGKAEIEKYYASYFRAFPDVKIEILQTIGSENKVCFEMMTSGTFTGVLSSPGSEVQPTGLRSTLQGAFIAILNPDGLIAEDRTYYDQYMWMKQLGLLNTAEEPK</sequence>
<dbReference type="SUPFAM" id="SSF54427">
    <property type="entry name" value="NTF2-like"/>
    <property type="match status" value="1"/>
</dbReference>
<feature type="domain" description="SnoaL-like" evidence="1">
    <location>
        <begin position="39"/>
        <end position="150"/>
    </location>
</feature>
<name>A0A644VG69_9ZZZZ</name>
<dbReference type="PANTHER" id="PTHR38436">
    <property type="entry name" value="POLYKETIDE CYCLASE SNOAL-LIKE DOMAIN"/>
    <property type="match status" value="1"/>
</dbReference>
<evidence type="ECO:0000259" key="1">
    <source>
        <dbReference type="Pfam" id="PF12680"/>
    </source>
</evidence>
<dbReference type="PROSITE" id="PS51257">
    <property type="entry name" value="PROKAR_LIPOPROTEIN"/>
    <property type="match status" value="1"/>
</dbReference>
<protein>
    <recommendedName>
        <fullName evidence="1">SnoaL-like domain-containing protein</fullName>
    </recommendedName>
</protein>
<comment type="caution">
    <text evidence="2">The sequence shown here is derived from an EMBL/GenBank/DDBJ whole genome shotgun (WGS) entry which is preliminary data.</text>
</comment>
<proteinExistence type="predicted"/>
<dbReference type="Pfam" id="PF12680">
    <property type="entry name" value="SnoaL_2"/>
    <property type="match status" value="1"/>
</dbReference>
<dbReference type="PANTHER" id="PTHR38436:SF1">
    <property type="entry name" value="ESTER CYCLASE"/>
    <property type="match status" value="1"/>
</dbReference>
<organism evidence="2">
    <name type="scientific">bioreactor metagenome</name>
    <dbReference type="NCBI Taxonomy" id="1076179"/>
    <lineage>
        <taxon>unclassified sequences</taxon>
        <taxon>metagenomes</taxon>
        <taxon>ecological metagenomes</taxon>
    </lineage>
</organism>
<dbReference type="GO" id="GO:0030638">
    <property type="term" value="P:polyketide metabolic process"/>
    <property type="evidence" value="ECO:0007669"/>
    <property type="project" value="InterPro"/>
</dbReference>
<dbReference type="InterPro" id="IPR037401">
    <property type="entry name" value="SnoaL-like"/>
</dbReference>
<dbReference type="InterPro" id="IPR009959">
    <property type="entry name" value="Cyclase_SnoaL-like"/>
</dbReference>
<dbReference type="AlphaFoldDB" id="A0A644VG69"/>
<accession>A0A644VG69</accession>
<evidence type="ECO:0000313" key="2">
    <source>
        <dbReference type="EMBL" id="MPL90290.1"/>
    </source>
</evidence>
<reference evidence="2" key="1">
    <citation type="submission" date="2019-08" db="EMBL/GenBank/DDBJ databases">
        <authorList>
            <person name="Kucharzyk K."/>
            <person name="Murdoch R.W."/>
            <person name="Higgins S."/>
            <person name="Loffler F."/>
        </authorList>
    </citation>
    <scope>NUCLEOTIDE SEQUENCE</scope>
</reference>
<gene>
    <name evidence="2" type="ORF">SDC9_36338</name>
</gene>
<dbReference type="EMBL" id="VSSQ01000299">
    <property type="protein sequence ID" value="MPL90290.1"/>
    <property type="molecule type" value="Genomic_DNA"/>
</dbReference>